<feature type="domain" description="FAD dependent oxidoreductase" evidence="9">
    <location>
        <begin position="47"/>
        <end position="432"/>
    </location>
</feature>
<evidence type="ECO:0000313" key="10">
    <source>
        <dbReference type="EMBL" id="KAH7031097.1"/>
    </source>
</evidence>
<dbReference type="SUPFAM" id="SSF51905">
    <property type="entry name" value="FAD/NAD(P)-binding domain"/>
    <property type="match status" value="1"/>
</dbReference>
<evidence type="ECO:0000256" key="3">
    <source>
        <dbReference type="ARBA" id="ARBA00022827"/>
    </source>
</evidence>
<keyword evidence="11" id="KW-1185">Reference proteome</keyword>
<dbReference type="InterPro" id="IPR006076">
    <property type="entry name" value="FAD-dep_OxRdtase"/>
</dbReference>
<dbReference type="InterPro" id="IPR036188">
    <property type="entry name" value="FAD/NAD-bd_sf"/>
</dbReference>
<protein>
    <recommendedName>
        <fullName evidence="8">L-2-hydroxyglutarate dehydrogenase, mitochondrial</fullName>
        <ecNumber evidence="7">1.1.99.2</ecNumber>
    </recommendedName>
</protein>
<dbReference type="Gene3D" id="3.30.9.10">
    <property type="entry name" value="D-Amino Acid Oxidase, subunit A, domain 2"/>
    <property type="match status" value="1"/>
</dbReference>
<comment type="catalytic activity">
    <reaction evidence="5">
        <text>(S)-2-hydroxyglutarate + A = 2-oxoglutarate + AH2</text>
        <dbReference type="Rhea" id="RHEA:21252"/>
        <dbReference type="ChEBI" id="CHEBI:13193"/>
        <dbReference type="ChEBI" id="CHEBI:16782"/>
        <dbReference type="ChEBI" id="CHEBI:16810"/>
        <dbReference type="ChEBI" id="CHEBI:17499"/>
        <dbReference type="EC" id="1.1.99.2"/>
    </reaction>
</comment>
<dbReference type="OrthoDB" id="498204at2759"/>
<comment type="cofactor">
    <cofactor evidence="1">
        <name>FAD</name>
        <dbReference type="ChEBI" id="CHEBI:57692"/>
    </cofactor>
</comment>
<dbReference type="Pfam" id="PF01266">
    <property type="entry name" value="DAO"/>
    <property type="match status" value="1"/>
</dbReference>
<dbReference type="PANTHER" id="PTHR43104">
    <property type="entry name" value="L-2-HYDROXYGLUTARATE DEHYDROGENASE, MITOCHONDRIAL"/>
    <property type="match status" value="1"/>
</dbReference>
<evidence type="ECO:0000256" key="6">
    <source>
        <dbReference type="ARBA" id="ARBA00037941"/>
    </source>
</evidence>
<organism evidence="10 11">
    <name type="scientific">Microdochium trichocladiopsis</name>
    <dbReference type="NCBI Taxonomy" id="1682393"/>
    <lineage>
        <taxon>Eukaryota</taxon>
        <taxon>Fungi</taxon>
        <taxon>Dikarya</taxon>
        <taxon>Ascomycota</taxon>
        <taxon>Pezizomycotina</taxon>
        <taxon>Sordariomycetes</taxon>
        <taxon>Xylariomycetidae</taxon>
        <taxon>Xylariales</taxon>
        <taxon>Microdochiaceae</taxon>
        <taxon>Microdochium</taxon>
    </lineage>
</organism>
<evidence type="ECO:0000259" key="9">
    <source>
        <dbReference type="Pfam" id="PF01266"/>
    </source>
</evidence>
<evidence type="ECO:0000256" key="4">
    <source>
        <dbReference type="ARBA" id="ARBA00023002"/>
    </source>
</evidence>
<dbReference type="EC" id="1.1.99.2" evidence="7"/>
<evidence type="ECO:0000256" key="2">
    <source>
        <dbReference type="ARBA" id="ARBA00022630"/>
    </source>
</evidence>
<dbReference type="Gene3D" id="3.50.50.60">
    <property type="entry name" value="FAD/NAD(P)-binding domain"/>
    <property type="match status" value="1"/>
</dbReference>
<accession>A0A9P9BQN3</accession>
<sequence length="436" mass="46279">MSSAATSFASSSRRVARARGLETTGSVLGSTRLFSSTGPARADFTHVVIGGGVVGLATARALQSHAADSSSTLLLERHAQVGTETSSRNSEVIHAGLYYGAGTLKTELCIRGKEMLYDFCSRHGVAHRRVGKWIVGQTPEQREAMQKVYDHCEQVTGVPVRWVGEAEAQRLEPDVRARSGVLESPTTGIVDSHGLMVTLQGLFEDAGGVTAVGSRVVDIEALGGGGGSSSSDNLPGSGGYRITVEDVSSGETSTIEAETVINCAGLGAAEVHNMITSKAYPGREPMRLYYAKGNYFSYGASHPKASRLIYPAPTPGLGGLGTHLTLDIGGRIKFGPDVEWVDHPDDLTVNTSRFPEMLAAIREYMPAVDEASLAPDYAGIRPKLQYKSAVGSGKGFLDFHIDKEDGFAGWVNLLGIESPGLTSSLAIGDHVRRMFY</sequence>
<keyword evidence="3" id="KW-0274">FAD</keyword>
<dbReference type="GeneID" id="70179488"/>
<comment type="similarity">
    <text evidence="6">Belongs to the L2HGDH family.</text>
</comment>
<dbReference type="Proteomes" id="UP000756346">
    <property type="component" value="Unassembled WGS sequence"/>
</dbReference>
<dbReference type="RefSeq" id="XP_046012777.1">
    <property type="nucleotide sequence ID" value="XM_046149942.1"/>
</dbReference>
<evidence type="ECO:0000256" key="5">
    <source>
        <dbReference type="ARBA" id="ARBA00036066"/>
    </source>
</evidence>
<name>A0A9P9BQN3_9PEZI</name>
<proteinExistence type="inferred from homology"/>
<evidence type="ECO:0000256" key="1">
    <source>
        <dbReference type="ARBA" id="ARBA00001974"/>
    </source>
</evidence>
<dbReference type="PANTHER" id="PTHR43104:SF4">
    <property type="entry name" value="L-2-HYDROXYGLUTARATE DEHYDROGENASE, MITOCHONDRIAL"/>
    <property type="match status" value="1"/>
</dbReference>
<evidence type="ECO:0000256" key="8">
    <source>
        <dbReference type="ARBA" id="ARBA00041137"/>
    </source>
</evidence>
<reference evidence="10" key="1">
    <citation type="journal article" date="2021" name="Nat. Commun.">
        <title>Genetic determinants of endophytism in the Arabidopsis root mycobiome.</title>
        <authorList>
            <person name="Mesny F."/>
            <person name="Miyauchi S."/>
            <person name="Thiergart T."/>
            <person name="Pickel B."/>
            <person name="Atanasova L."/>
            <person name="Karlsson M."/>
            <person name="Huettel B."/>
            <person name="Barry K.W."/>
            <person name="Haridas S."/>
            <person name="Chen C."/>
            <person name="Bauer D."/>
            <person name="Andreopoulos W."/>
            <person name="Pangilinan J."/>
            <person name="LaButti K."/>
            <person name="Riley R."/>
            <person name="Lipzen A."/>
            <person name="Clum A."/>
            <person name="Drula E."/>
            <person name="Henrissat B."/>
            <person name="Kohler A."/>
            <person name="Grigoriev I.V."/>
            <person name="Martin F.M."/>
            <person name="Hacquard S."/>
        </authorList>
    </citation>
    <scope>NUCLEOTIDE SEQUENCE</scope>
    <source>
        <strain evidence="10">MPI-CAGE-CH-0230</strain>
    </source>
</reference>
<dbReference type="GO" id="GO:0047545">
    <property type="term" value="F:(S)-2-hydroxyglutarate dehydrogenase activity"/>
    <property type="evidence" value="ECO:0007669"/>
    <property type="project" value="UniProtKB-EC"/>
</dbReference>
<dbReference type="AlphaFoldDB" id="A0A9P9BQN3"/>
<keyword evidence="2" id="KW-0285">Flavoprotein</keyword>
<comment type="caution">
    <text evidence="10">The sequence shown here is derived from an EMBL/GenBank/DDBJ whole genome shotgun (WGS) entry which is preliminary data.</text>
</comment>
<evidence type="ECO:0000313" key="11">
    <source>
        <dbReference type="Proteomes" id="UP000756346"/>
    </source>
</evidence>
<dbReference type="EMBL" id="JAGTJQ010000005">
    <property type="protein sequence ID" value="KAH7031097.1"/>
    <property type="molecule type" value="Genomic_DNA"/>
</dbReference>
<keyword evidence="4" id="KW-0560">Oxidoreductase</keyword>
<evidence type="ECO:0000256" key="7">
    <source>
        <dbReference type="ARBA" id="ARBA00038878"/>
    </source>
</evidence>
<gene>
    <name evidence="10" type="ORF">B0I36DRAFT_242852</name>
</gene>